<dbReference type="InterPro" id="IPR029071">
    <property type="entry name" value="Ubiquitin-like_domsf"/>
</dbReference>
<protein>
    <recommendedName>
        <fullName evidence="2">Small ubiquitin-related modifier</fullName>
        <shortName evidence="2">SUMO</shortName>
    </recommendedName>
</protein>
<dbReference type="InterPro" id="IPR022617">
    <property type="entry name" value="Rad60/SUMO-like_dom"/>
</dbReference>
<dbReference type="CDD" id="cd16115">
    <property type="entry name" value="Ubl_SUMO2_3_4"/>
    <property type="match status" value="1"/>
</dbReference>
<evidence type="ECO:0000259" key="3">
    <source>
        <dbReference type="PROSITE" id="PS50053"/>
    </source>
</evidence>
<organism evidence="4">
    <name type="scientific">Octopus bimaculoides</name>
    <name type="common">California two-spotted octopus</name>
    <dbReference type="NCBI Taxonomy" id="37653"/>
    <lineage>
        <taxon>Eukaryota</taxon>
        <taxon>Metazoa</taxon>
        <taxon>Spiralia</taxon>
        <taxon>Lophotrochozoa</taxon>
        <taxon>Mollusca</taxon>
        <taxon>Cephalopoda</taxon>
        <taxon>Coleoidea</taxon>
        <taxon>Octopodiformes</taxon>
        <taxon>Octopoda</taxon>
        <taxon>Incirrata</taxon>
        <taxon>Octopodidae</taxon>
        <taxon>Octopus</taxon>
    </lineage>
</organism>
<dbReference type="OMA" id="HAYCERA"/>
<dbReference type="PANTHER" id="PTHR10562">
    <property type="entry name" value="SMALL UBIQUITIN-RELATED MODIFIER"/>
    <property type="match status" value="1"/>
</dbReference>
<gene>
    <name evidence="4" type="ORF">OCBIM_22036265mg</name>
</gene>
<dbReference type="FunFam" id="3.10.20.90:FF:000174">
    <property type="entry name" value="Small ubiquitin-related modifier"/>
    <property type="match status" value="1"/>
</dbReference>
<dbReference type="Gene3D" id="3.10.20.90">
    <property type="entry name" value="Phosphatidylinositol 3-kinase Catalytic Subunit, Chain A, domain 1"/>
    <property type="match status" value="1"/>
</dbReference>
<dbReference type="PROSITE" id="PS50053">
    <property type="entry name" value="UBIQUITIN_2"/>
    <property type="match status" value="1"/>
</dbReference>
<dbReference type="OrthoDB" id="442921at2759"/>
<dbReference type="STRING" id="37653.A0A0L8I3P0"/>
<dbReference type="EMBL" id="KQ416628">
    <property type="protein sequence ID" value="KOF96112.1"/>
    <property type="molecule type" value="Genomic_DNA"/>
</dbReference>
<comment type="similarity">
    <text evidence="1 2">Belongs to the ubiquitin family. SUMO subfamily.</text>
</comment>
<dbReference type="SMART" id="SM00213">
    <property type="entry name" value="UBQ"/>
    <property type="match status" value="1"/>
</dbReference>
<evidence type="ECO:0000313" key="4">
    <source>
        <dbReference type="EMBL" id="KOF96112.1"/>
    </source>
</evidence>
<sequence>MPDDKKVDEVKMDSEHVNLKVVGQDGSVVHFKIRKHTALKKLMSAYVERAGVRPGSVRFMFDGQAIGEKDTPSQLEMEDNDTIDVFQQQTGGGTDC</sequence>
<dbReference type="AlphaFoldDB" id="A0A0L8I3P0"/>
<dbReference type="Pfam" id="PF11976">
    <property type="entry name" value="Rad60-SLD"/>
    <property type="match status" value="1"/>
</dbReference>
<evidence type="ECO:0000256" key="2">
    <source>
        <dbReference type="RuleBase" id="RU361190"/>
    </source>
</evidence>
<dbReference type="KEGG" id="obi:106884298"/>
<name>A0A0L8I3P0_OCTBM</name>
<keyword evidence="2" id="KW-0833">Ubl conjugation pathway</keyword>
<feature type="domain" description="Ubiquitin-like" evidence="3">
    <location>
        <begin position="15"/>
        <end position="92"/>
    </location>
</feature>
<accession>A0A0L8I3P0</accession>
<keyword evidence="2" id="KW-0539">Nucleus</keyword>
<comment type="subcellular location">
    <subcellularLocation>
        <location evidence="2">Nucleus</location>
    </subcellularLocation>
</comment>
<dbReference type="InterPro" id="IPR000626">
    <property type="entry name" value="Ubiquitin-like_dom"/>
</dbReference>
<dbReference type="GO" id="GO:0005634">
    <property type="term" value="C:nucleus"/>
    <property type="evidence" value="ECO:0007669"/>
    <property type="project" value="UniProtKB-SubCell"/>
</dbReference>
<dbReference type="SUPFAM" id="SSF54236">
    <property type="entry name" value="Ubiquitin-like"/>
    <property type="match status" value="1"/>
</dbReference>
<evidence type="ECO:0000256" key="1">
    <source>
        <dbReference type="ARBA" id="ARBA00009185"/>
    </source>
</evidence>
<reference evidence="4" key="1">
    <citation type="submission" date="2015-07" db="EMBL/GenBank/DDBJ databases">
        <title>MeaNS - Measles Nucleotide Surveillance Program.</title>
        <authorList>
            <person name="Tran T."/>
            <person name="Druce J."/>
        </authorList>
    </citation>
    <scope>NUCLEOTIDE SEQUENCE</scope>
    <source>
        <strain evidence="4">UCB-OBI-ISO-001</strain>
        <tissue evidence="4">Gonad</tissue>
    </source>
</reference>
<proteinExistence type="inferred from homology"/>